<protein>
    <recommendedName>
        <fullName evidence="2">Type III toxin-antitoxin system ToxN/AbiQ family toxin</fullName>
    </recommendedName>
</protein>
<gene>
    <name evidence="1" type="ORF">CBLFYP62_03309</name>
</gene>
<dbReference type="Pfam" id="PF13958">
    <property type="entry name" value="ToxN_toxin"/>
    <property type="match status" value="1"/>
</dbReference>
<evidence type="ECO:0000313" key="1">
    <source>
        <dbReference type="EMBL" id="VYU68152.1"/>
    </source>
</evidence>
<dbReference type="GO" id="GO:0003723">
    <property type="term" value="F:RNA binding"/>
    <property type="evidence" value="ECO:0007669"/>
    <property type="project" value="InterPro"/>
</dbReference>
<name>A0A6N3GVE6_CLOBU</name>
<dbReference type="EMBL" id="CACRTU010000037">
    <property type="protein sequence ID" value="VYU68152.1"/>
    <property type="molecule type" value="Genomic_DNA"/>
</dbReference>
<dbReference type="RefSeq" id="WP_156737162.1">
    <property type="nucleotide sequence ID" value="NZ_CACRTU010000037.1"/>
</dbReference>
<reference evidence="1" key="1">
    <citation type="submission" date="2019-11" db="EMBL/GenBank/DDBJ databases">
        <authorList>
            <person name="Feng L."/>
        </authorList>
    </citation>
    <scope>NUCLEOTIDE SEQUENCE</scope>
    <source>
        <strain evidence="1">CButyricumLFYP62</strain>
    </source>
</reference>
<dbReference type="InterPro" id="IPR053735">
    <property type="entry name" value="Type_III_TA_endoRNase"/>
</dbReference>
<accession>A0A6N3GVE6</accession>
<proteinExistence type="predicted"/>
<sequence length="183" mass="21737">MGQLKFYTVDKKYLDFLQAKEKEERGFTKVPNHDYDTNEKFVCGVVFDINNRKYYAPVSSYKKKQDENILIKDKHGDVKSSIRFNYMFPVPDEYLKYKDFNIKPDGVDNEKYLKDKSLWEIEYDFCKKNETKILNKAKQTYKKVTKKLKPSLIENSCDFILLERAMDEYIAKEKVAADVDLNT</sequence>
<dbReference type="GO" id="GO:0004521">
    <property type="term" value="F:RNA endonuclease activity"/>
    <property type="evidence" value="ECO:0007669"/>
    <property type="project" value="InterPro"/>
</dbReference>
<dbReference type="Gene3D" id="3.10.129.130">
    <property type="match status" value="1"/>
</dbReference>
<dbReference type="AlphaFoldDB" id="A0A6N3GVE6"/>
<dbReference type="InterPro" id="IPR025911">
    <property type="entry name" value="ToxN/AbiQ_toxin"/>
</dbReference>
<evidence type="ECO:0008006" key="2">
    <source>
        <dbReference type="Google" id="ProtNLM"/>
    </source>
</evidence>
<organism evidence="1">
    <name type="scientific">Clostridium butyricum</name>
    <dbReference type="NCBI Taxonomy" id="1492"/>
    <lineage>
        <taxon>Bacteria</taxon>
        <taxon>Bacillati</taxon>
        <taxon>Bacillota</taxon>
        <taxon>Clostridia</taxon>
        <taxon>Eubacteriales</taxon>
        <taxon>Clostridiaceae</taxon>
        <taxon>Clostridium</taxon>
    </lineage>
</organism>